<dbReference type="AlphaFoldDB" id="A0A7V2T4P9"/>
<sequence length="104" mass="10899">MGNIQKVEQGTITQIKKIAIARDSNPLGSSIGVSVGSGGHAGVYGAFDMGRIFSAMTKPTHQLELIVKKQKGGFVAVTQPLGGNFKVGDNVKILLRNGLAVVQH</sequence>
<name>A0A7V2T4P9_LEUMU</name>
<reference evidence="1" key="1">
    <citation type="journal article" date="2020" name="mSystems">
        <title>Genome- and Community-Level Interaction Insights into Carbon Utilization and Element Cycling Functions of Hydrothermarchaeota in Hydrothermal Sediment.</title>
        <authorList>
            <person name="Zhou Z."/>
            <person name="Liu Y."/>
            <person name="Xu W."/>
            <person name="Pan J."/>
            <person name="Luo Z.H."/>
            <person name="Li M."/>
        </authorList>
    </citation>
    <scope>NUCLEOTIDE SEQUENCE [LARGE SCALE GENOMIC DNA]</scope>
    <source>
        <strain evidence="1">HyVt-493</strain>
    </source>
</reference>
<proteinExistence type="predicted"/>
<accession>A0A7V2T4P9</accession>
<comment type="caution">
    <text evidence="1">The sequence shown here is derived from an EMBL/GenBank/DDBJ whole genome shotgun (WGS) entry which is preliminary data.</text>
</comment>
<organism evidence="1">
    <name type="scientific">Leucothrix mucor</name>
    <dbReference type="NCBI Taxonomy" id="45248"/>
    <lineage>
        <taxon>Bacteria</taxon>
        <taxon>Pseudomonadati</taxon>
        <taxon>Pseudomonadota</taxon>
        <taxon>Gammaproteobacteria</taxon>
        <taxon>Thiotrichales</taxon>
        <taxon>Thiotrichaceae</taxon>
        <taxon>Leucothrix</taxon>
    </lineage>
</organism>
<dbReference type="Proteomes" id="UP000885750">
    <property type="component" value="Unassembled WGS sequence"/>
</dbReference>
<protein>
    <submittedName>
        <fullName evidence="1">Uncharacterized protein</fullName>
    </submittedName>
</protein>
<dbReference type="EMBL" id="DRMS01000454">
    <property type="protein sequence ID" value="HFC93513.1"/>
    <property type="molecule type" value="Genomic_DNA"/>
</dbReference>
<evidence type="ECO:0000313" key="1">
    <source>
        <dbReference type="EMBL" id="HFC93513.1"/>
    </source>
</evidence>
<gene>
    <name evidence="1" type="ORF">ENJ51_11950</name>
</gene>